<reference evidence="2 3" key="1">
    <citation type="submission" date="2020-08" db="EMBL/GenBank/DDBJ databases">
        <title>Genomic Encyclopedia of Type Strains, Phase III (KMG-III): the genomes of soil and plant-associated and newly described type strains.</title>
        <authorList>
            <person name="Whitman W."/>
        </authorList>
    </citation>
    <scope>NUCLEOTIDE SEQUENCE [LARGE SCALE GENOMIC DNA]</scope>
    <source>
        <strain evidence="2 3">CECT 7744</strain>
    </source>
</reference>
<feature type="transmembrane region" description="Helical" evidence="1">
    <location>
        <begin position="190"/>
        <end position="207"/>
    </location>
</feature>
<feature type="transmembrane region" description="Helical" evidence="1">
    <location>
        <begin position="160"/>
        <end position="178"/>
    </location>
</feature>
<feature type="transmembrane region" description="Helical" evidence="1">
    <location>
        <begin position="137"/>
        <end position="154"/>
    </location>
</feature>
<gene>
    <name evidence="2" type="ORF">FHR97_000597</name>
</gene>
<protein>
    <submittedName>
        <fullName evidence="2">Uncharacterized protein</fullName>
    </submittedName>
</protein>
<keyword evidence="1" id="KW-0472">Membrane</keyword>
<organism evidence="2 3">
    <name type="scientific">Halomonas stenophila</name>
    <dbReference type="NCBI Taxonomy" id="795312"/>
    <lineage>
        <taxon>Bacteria</taxon>
        <taxon>Pseudomonadati</taxon>
        <taxon>Pseudomonadota</taxon>
        <taxon>Gammaproteobacteria</taxon>
        <taxon>Oceanospirillales</taxon>
        <taxon>Halomonadaceae</taxon>
        <taxon>Halomonas</taxon>
    </lineage>
</organism>
<keyword evidence="1" id="KW-1133">Transmembrane helix</keyword>
<proteinExistence type="predicted"/>
<evidence type="ECO:0000313" key="3">
    <source>
        <dbReference type="Proteomes" id="UP000518892"/>
    </source>
</evidence>
<evidence type="ECO:0000256" key="1">
    <source>
        <dbReference type="SAM" id="Phobius"/>
    </source>
</evidence>
<feature type="transmembrane region" description="Helical" evidence="1">
    <location>
        <begin position="20"/>
        <end position="47"/>
    </location>
</feature>
<evidence type="ECO:0000313" key="2">
    <source>
        <dbReference type="EMBL" id="MBB3229782.1"/>
    </source>
</evidence>
<name>A0A7W5HJU9_9GAMM</name>
<comment type="caution">
    <text evidence="2">The sequence shown here is derived from an EMBL/GenBank/DDBJ whole genome shotgun (WGS) entry which is preliminary data.</text>
</comment>
<dbReference type="Proteomes" id="UP000518892">
    <property type="component" value="Unassembled WGS sequence"/>
</dbReference>
<dbReference type="RefSeq" id="WP_183382262.1">
    <property type="nucleotide sequence ID" value="NZ_JACHXR010000001.1"/>
</dbReference>
<dbReference type="EMBL" id="JACHXR010000001">
    <property type="protein sequence ID" value="MBB3229782.1"/>
    <property type="molecule type" value="Genomic_DNA"/>
</dbReference>
<sequence>MFEKILTTLRWSFSVGNKFFSVVPGTTLLIIASTLVSQLSILFAFLLPLKIIMLLGSPGMPGYFPSFFSVFSRDVLVLLLSLCAVLFYVVHMTSERIILNISRSGADALLLKSQKMTLFENQEEVARRAFQRYSRSVASGVFLLMVSAVLGFIYSGLLLFLVGYVVCVFSLFGFLYGKSNRFKKGLVEDLPKYVNSATGVGFLLSFGYMVGQFLWGAPPGILIAVISLILMRQGFSRINGLVNDLKGLFLQRLKLNALFFHGHVLVSEEKKHEVSFWTLLDCSSCERWMPYVISQWCDHEVDKVAISWIQLGVQDVAAFHVKSSNDREGVVDEFLVKVFNVNRVSHAKHEATLLSEQGQLPSLDILGVEDVEGLHCHIMHWQPAKKVSSDKMAEAKQDLALSLLAFDPSKQLVSQFKRSRPPLWRRIDQRMIDRLLTVADMISPRHSDYVNMFKKNMVEITSRLSDMPLMIVNPDMGSDSIRVDKGGRYILLHWGRWTLEPVGASWPILPEELDRHIDALSEAKESRPDLRGLLESDVRLSALVYSLEKQYMRQNFVGAINTIPRIIESLEEARCHPLAAG</sequence>
<keyword evidence="1" id="KW-0812">Transmembrane</keyword>
<keyword evidence="3" id="KW-1185">Reference proteome</keyword>
<accession>A0A7W5HJU9</accession>
<dbReference type="AlphaFoldDB" id="A0A7W5HJU9"/>
<feature type="transmembrane region" description="Helical" evidence="1">
    <location>
        <begin position="67"/>
        <end position="90"/>
    </location>
</feature>